<protein>
    <submittedName>
        <fullName evidence="2">Uncharacterized protein</fullName>
    </submittedName>
</protein>
<reference evidence="2" key="1">
    <citation type="journal article" date="2012" name="Nature">
        <title>The oyster genome reveals stress adaptation and complexity of shell formation.</title>
        <authorList>
            <person name="Zhang G."/>
            <person name="Fang X."/>
            <person name="Guo X."/>
            <person name="Li L."/>
            <person name="Luo R."/>
            <person name="Xu F."/>
            <person name="Yang P."/>
            <person name="Zhang L."/>
            <person name="Wang X."/>
            <person name="Qi H."/>
            <person name="Xiong Z."/>
            <person name="Que H."/>
            <person name="Xie Y."/>
            <person name="Holland P.W."/>
            <person name="Paps J."/>
            <person name="Zhu Y."/>
            <person name="Wu F."/>
            <person name="Chen Y."/>
            <person name="Wang J."/>
            <person name="Peng C."/>
            <person name="Meng J."/>
            <person name="Yang L."/>
            <person name="Liu J."/>
            <person name="Wen B."/>
            <person name="Zhang N."/>
            <person name="Huang Z."/>
            <person name="Zhu Q."/>
            <person name="Feng Y."/>
            <person name="Mount A."/>
            <person name="Hedgecock D."/>
            <person name="Xu Z."/>
            <person name="Liu Y."/>
            <person name="Domazet-Loso T."/>
            <person name="Du Y."/>
            <person name="Sun X."/>
            <person name="Zhang S."/>
            <person name="Liu B."/>
            <person name="Cheng P."/>
            <person name="Jiang X."/>
            <person name="Li J."/>
            <person name="Fan D."/>
            <person name="Wang W."/>
            <person name="Fu W."/>
            <person name="Wang T."/>
            <person name="Wang B."/>
            <person name="Zhang J."/>
            <person name="Peng Z."/>
            <person name="Li Y."/>
            <person name="Li N."/>
            <person name="Wang J."/>
            <person name="Chen M."/>
            <person name="He Y."/>
            <person name="Tan F."/>
            <person name="Song X."/>
            <person name="Zheng Q."/>
            <person name="Huang R."/>
            <person name="Yang H."/>
            <person name="Du X."/>
            <person name="Chen L."/>
            <person name="Yang M."/>
            <person name="Gaffney P.M."/>
            <person name="Wang S."/>
            <person name="Luo L."/>
            <person name="She Z."/>
            <person name="Ming Y."/>
            <person name="Huang W."/>
            <person name="Zhang S."/>
            <person name="Huang B."/>
            <person name="Zhang Y."/>
            <person name="Qu T."/>
            <person name="Ni P."/>
            <person name="Miao G."/>
            <person name="Wang J."/>
            <person name="Wang Q."/>
            <person name="Steinberg C.E."/>
            <person name="Wang H."/>
            <person name="Li N."/>
            <person name="Qian L."/>
            <person name="Zhang G."/>
            <person name="Li Y."/>
            <person name="Yang H."/>
            <person name="Liu X."/>
            <person name="Wang J."/>
            <person name="Yin Y."/>
            <person name="Wang J."/>
        </authorList>
    </citation>
    <scope>NUCLEOTIDE SEQUENCE [LARGE SCALE GENOMIC DNA]</scope>
    <source>
        <strain evidence="2">05x7-T-G4-1.051#20</strain>
    </source>
</reference>
<name>K1R950_MAGGI</name>
<gene>
    <name evidence="2" type="ORF">CGI_10012672</name>
</gene>
<evidence type="ECO:0000313" key="2">
    <source>
        <dbReference type="EMBL" id="EKC30501.1"/>
    </source>
</evidence>
<organism evidence="2">
    <name type="scientific">Magallana gigas</name>
    <name type="common">Pacific oyster</name>
    <name type="synonym">Crassostrea gigas</name>
    <dbReference type="NCBI Taxonomy" id="29159"/>
    <lineage>
        <taxon>Eukaryota</taxon>
        <taxon>Metazoa</taxon>
        <taxon>Spiralia</taxon>
        <taxon>Lophotrochozoa</taxon>
        <taxon>Mollusca</taxon>
        <taxon>Bivalvia</taxon>
        <taxon>Autobranchia</taxon>
        <taxon>Pteriomorphia</taxon>
        <taxon>Ostreida</taxon>
        <taxon>Ostreoidea</taxon>
        <taxon>Ostreidae</taxon>
        <taxon>Magallana</taxon>
    </lineage>
</organism>
<accession>K1R950</accession>
<dbReference type="HOGENOM" id="CLU_2294328_0_0_1"/>
<dbReference type="EMBL" id="JH815963">
    <property type="protein sequence ID" value="EKC30501.1"/>
    <property type="molecule type" value="Genomic_DNA"/>
</dbReference>
<proteinExistence type="predicted"/>
<feature type="region of interest" description="Disordered" evidence="1">
    <location>
        <begin position="61"/>
        <end position="101"/>
    </location>
</feature>
<dbReference type="AlphaFoldDB" id="K1R950"/>
<evidence type="ECO:0000256" key="1">
    <source>
        <dbReference type="SAM" id="MobiDB-lite"/>
    </source>
</evidence>
<feature type="compositionally biased region" description="Basic and acidic residues" evidence="1">
    <location>
        <begin position="75"/>
        <end position="87"/>
    </location>
</feature>
<dbReference type="InParanoid" id="K1R950"/>
<sequence length="101" mass="11330">MVKGLGQCVCYNADFLCVGVCKQSSCELVIEHPTQAAVRKKQTVCLCNKCRDREGRVPFFKDREGEGKKGRKKNSKEVTHATEHAEASDPDSDQTLQFDCY</sequence>